<organism evidence="2 3">
    <name type="scientific">Nostoc cf. commune SO-36</name>
    <dbReference type="NCBI Taxonomy" id="449208"/>
    <lineage>
        <taxon>Bacteria</taxon>
        <taxon>Bacillati</taxon>
        <taxon>Cyanobacteriota</taxon>
        <taxon>Cyanophyceae</taxon>
        <taxon>Nostocales</taxon>
        <taxon>Nostocaceae</taxon>
        <taxon>Nostoc</taxon>
    </lineage>
</organism>
<dbReference type="CDD" id="cd00761">
    <property type="entry name" value="Glyco_tranf_GTA_type"/>
    <property type="match status" value="1"/>
</dbReference>
<evidence type="ECO:0000313" key="3">
    <source>
        <dbReference type="Proteomes" id="UP001055453"/>
    </source>
</evidence>
<proteinExistence type="predicted"/>
<dbReference type="Proteomes" id="UP001055453">
    <property type="component" value="Chromosome"/>
</dbReference>
<reference evidence="2" key="1">
    <citation type="submission" date="2022-04" db="EMBL/GenBank/DDBJ databases">
        <title>Complete genome sequence of a cyanobacterium, Nostoc sp. SO-36, isolated in Antarctica.</title>
        <authorList>
            <person name="Kanesaki Y."/>
            <person name="Effendi D."/>
            <person name="Sakamoto T."/>
            <person name="Ohtani S."/>
            <person name="Awai K."/>
        </authorList>
    </citation>
    <scope>NUCLEOTIDE SEQUENCE</scope>
    <source>
        <strain evidence="2">SO-36</strain>
    </source>
</reference>
<dbReference type="PANTHER" id="PTHR43685:SF2">
    <property type="entry name" value="GLYCOSYLTRANSFERASE 2-LIKE DOMAIN-CONTAINING PROTEIN"/>
    <property type="match status" value="1"/>
</dbReference>
<dbReference type="EMBL" id="AP025732">
    <property type="protein sequence ID" value="BDI15405.1"/>
    <property type="molecule type" value="Genomic_DNA"/>
</dbReference>
<dbReference type="InterPro" id="IPR029044">
    <property type="entry name" value="Nucleotide-diphossugar_trans"/>
</dbReference>
<dbReference type="GO" id="GO:0016740">
    <property type="term" value="F:transferase activity"/>
    <property type="evidence" value="ECO:0007669"/>
    <property type="project" value="UniProtKB-KW"/>
</dbReference>
<accession>A0ABN6PXS5</accession>
<keyword evidence="3" id="KW-1185">Reference proteome</keyword>
<dbReference type="PANTHER" id="PTHR43685">
    <property type="entry name" value="GLYCOSYLTRANSFERASE"/>
    <property type="match status" value="1"/>
</dbReference>
<feature type="domain" description="Glycosyltransferase 2-like" evidence="1">
    <location>
        <begin position="13"/>
        <end position="129"/>
    </location>
</feature>
<evidence type="ECO:0000259" key="1">
    <source>
        <dbReference type="Pfam" id="PF00535"/>
    </source>
</evidence>
<dbReference type="InterPro" id="IPR001173">
    <property type="entry name" value="Glyco_trans_2-like"/>
</dbReference>
<dbReference type="Gene3D" id="3.90.550.10">
    <property type="entry name" value="Spore Coat Polysaccharide Biosynthesis Protein SpsA, Chain A"/>
    <property type="match status" value="1"/>
</dbReference>
<keyword evidence="2" id="KW-0808">Transferase</keyword>
<gene>
    <name evidence="2" type="ORF">ANSO36C_12070</name>
</gene>
<name>A0ABN6PXS5_NOSCO</name>
<dbReference type="InterPro" id="IPR050834">
    <property type="entry name" value="Glycosyltransf_2"/>
</dbReference>
<dbReference type="RefSeq" id="WP_251958797.1">
    <property type="nucleotide sequence ID" value="NZ_AP025732.1"/>
</dbReference>
<evidence type="ECO:0000313" key="2">
    <source>
        <dbReference type="EMBL" id="BDI15405.1"/>
    </source>
</evidence>
<dbReference type="Pfam" id="PF00535">
    <property type="entry name" value="Glycos_transf_2"/>
    <property type="match status" value="1"/>
</dbReference>
<sequence length="220" mass="25693">MFSVIFDLIPEISIVICTYNREKYLDNGINSVINQTFKDWELIIVDDGSQDDTFEVVNNYVKKFNNIRYLKHQNKKQCYAKNAGIQASFGKYITFLDSDDAYQPNHLESRIEYMKLHPEVDLIQGGFATEEEIWVADYYQPDKKINLRECVLGPTFLGKRHVFFELQGFNHMAYGEDTDLWERAEKIFNTQQITEPQTYLYTRAETSVSKAFSENVTSPS</sequence>
<dbReference type="SUPFAM" id="SSF53448">
    <property type="entry name" value="Nucleotide-diphospho-sugar transferases"/>
    <property type="match status" value="1"/>
</dbReference>
<protein>
    <submittedName>
        <fullName evidence="2">Glycosyl transferase</fullName>
    </submittedName>
</protein>